<dbReference type="EMBL" id="JWZT01001883">
    <property type="protein sequence ID" value="KII71017.1"/>
    <property type="molecule type" value="Genomic_DNA"/>
</dbReference>
<protein>
    <submittedName>
        <fullName evidence="2">Uncharacterized protein</fullName>
    </submittedName>
</protein>
<feature type="region of interest" description="Disordered" evidence="1">
    <location>
        <begin position="1"/>
        <end position="74"/>
    </location>
</feature>
<accession>A0A0C2NAS9</accession>
<dbReference type="Proteomes" id="UP000031668">
    <property type="component" value="Unassembled WGS sequence"/>
</dbReference>
<proteinExistence type="predicted"/>
<organism evidence="2 3">
    <name type="scientific">Thelohanellus kitauei</name>
    <name type="common">Myxosporean</name>
    <dbReference type="NCBI Taxonomy" id="669202"/>
    <lineage>
        <taxon>Eukaryota</taxon>
        <taxon>Metazoa</taxon>
        <taxon>Cnidaria</taxon>
        <taxon>Myxozoa</taxon>
        <taxon>Myxosporea</taxon>
        <taxon>Bivalvulida</taxon>
        <taxon>Platysporina</taxon>
        <taxon>Myxobolidae</taxon>
        <taxon>Thelohanellus</taxon>
    </lineage>
</organism>
<gene>
    <name evidence="2" type="ORF">RF11_15106</name>
</gene>
<sequence>MDKLDNDSKINTDQSSEDTITEREETYSETTVLETSSCSRSNGMEFNDTDIKVRSKAQDMTNPDLASESKFDEQNLRDKSGKMIAETQELYIFHSLNHQTSMPREA</sequence>
<feature type="compositionally biased region" description="Polar residues" evidence="1">
    <location>
        <begin position="28"/>
        <end position="44"/>
    </location>
</feature>
<feature type="compositionally biased region" description="Basic and acidic residues" evidence="1">
    <location>
        <begin position="1"/>
        <end position="10"/>
    </location>
</feature>
<name>A0A0C2NAS9_THEKT</name>
<comment type="caution">
    <text evidence="2">The sequence shown here is derived from an EMBL/GenBank/DDBJ whole genome shotgun (WGS) entry which is preliminary data.</text>
</comment>
<evidence type="ECO:0000313" key="2">
    <source>
        <dbReference type="EMBL" id="KII71017.1"/>
    </source>
</evidence>
<evidence type="ECO:0000256" key="1">
    <source>
        <dbReference type="SAM" id="MobiDB-lite"/>
    </source>
</evidence>
<reference evidence="2 3" key="1">
    <citation type="journal article" date="2014" name="Genome Biol. Evol.">
        <title>The genome of the myxosporean Thelohanellus kitauei shows adaptations to nutrient acquisition within its fish host.</title>
        <authorList>
            <person name="Yang Y."/>
            <person name="Xiong J."/>
            <person name="Zhou Z."/>
            <person name="Huo F."/>
            <person name="Miao W."/>
            <person name="Ran C."/>
            <person name="Liu Y."/>
            <person name="Zhang J."/>
            <person name="Feng J."/>
            <person name="Wang M."/>
            <person name="Wang M."/>
            <person name="Wang L."/>
            <person name="Yao B."/>
        </authorList>
    </citation>
    <scope>NUCLEOTIDE SEQUENCE [LARGE SCALE GENOMIC DNA]</scope>
    <source>
        <strain evidence="2">Wuqing</strain>
    </source>
</reference>
<evidence type="ECO:0000313" key="3">
    <source>
        <dbReference type="Proteomes" id="UP000031668"/>
    </source>
</evidence>
<keyword evidence="3" id="KW-1185">Reference proteome</keyword>
<dbReference type="AlphaFoldDB" id="A0A0C2NAS9"/>